<feature type="non-terminal residue" evidence="1">
    <location>
        <position position="171"/>
    </location>
</feature>
<comment type="caution">
    <text evidence="1">The sequence shown here is derived from an EMBL/GenBank/DDBJ whole genome shotgun (WGS) entry which is preliminary data.</text>
</comment>
<organism evidence="1">
    <name type="scientific">human gut metagenome</name>
    <dbReference type="NCBI Taxonomy" id="408170"/>
    <lineage>
        <taxon>unclassified sequences</taxon>
        <taxon>metagenomes</taxon>
        <taxon>organismal metagenomes</taxon>
    </lineage>
</organism>
<gene>
    <name evidence="1" type="ORF">LEA_12503</name>
</gene>
<name>K1SU89_9ZZZZ</name>
<proteinExistence type="predicted"/>
<dbReference type="EMBL" id="AJWY01008465">
    <property type="protein sequence ID" value="EKC61138.1"/>
    <property type="molecule type" value="Genomic_DNA"/>
</dbReference>
<accession>K1SU89</accession>
<dbReference type="AlphaFoldDB" id="K1SU89"/>
<evidence type="ECO:0000313" key="1">
    <source>
        <dbReference type="EMBL" id="EKC61138.1"/>
    </source>
</evidence>
<sequence>MTTAGNLVKQKDSKSIAISDGGELVQKFIARNNRTETIVSKRIYAMLPQVLPYFTVSASEVVRVGELFVVTVSPEHGYSGGGEMVVKVYRENEDSSPIKTLTEITGRPMSDGTVAFASSFDNASDRGIYDVEVDITDRETGVTFSKRIDKLITVVPALCPKPADTTRGYET</sequence>
<protein>
    <submittedName>
        <fullName evidence="1">Uncharacterized protein</fullName>
    </submittedName>
</protein>
<reference evidence="1" key="1">
    <citation type="journal article" date="2013" name="Environ. Microbiol.">
        <title>Microbiota from the distal guts of lean and obese adolescents exhibit partial functional redundancy besides clear differences in community structure.</title>
        <authorList>
            <person name="Ferrer M."/>
            <person name="Ruiz A."/>
            <person name="Lanza F."/>
            <person name="Haange S.B."/>
            <person name="Oberbach A."/>
            <person name="Till H."/>
            <person name="Bargiela R."/>
            <person name="Campoy C."/>
            <person name="Segura M.T."/>
            <person name="Richter M."/>
            <person name="von Bergen M."/>
            <person name="Seifert J."/>
            <person name="Suarez A."/>
        </authorList>
    </citation>
    <scope>NUCLEOTIDE SEQUENCE</scope>
</reference>